<gene>
    <name evidence="4" type="ORF">RJ641_002921</name>
</gene>
<evidence type="ECO:0000256" key="2">
    <source>
        <dbReference type="ARBA" id="ARBA00047984"/>
    </source>
</evidence>
<evidence type="ECO:0000259" key="3">
    <source>
        <dbReference type="Pfam" id="PF04408"/>
    </source>
</evidence>
<dbReference type="PANTHER" id="PTHR18934:SF234">
    <property type="entry name" value="PRE-MRNA-SPLICING FACTOR ATP-DEPENDENT RNA HELICASE DEAH4-RELATED"/>
    <property type="match status" value="1"/>
</dbReference>
<keyword evidence="4" id="KW-0547">Nucleotide-binding</keyword>
<keyword evidence="4" id="KW-0347">Helicase</keyword>
<dbReference type="EC" id="3.6.4.13" evidence="1"/>
<dbReference type="PANTHER" id="PTHR18934">
    <property type="entry name" value="ATP-DEPENDENT RNA HELICASE"/>
    <property type="match status" value="1"/>
</dbReference>
<dbReference type="InterPro" id="IPR048333">
    <property type="entry name" value="HA2_WH"/>
</dbReference>
<keyword evidence="4" id="KW-0067">ATP-binding</keyword>
<dbReference type="GO" id="GO:0003724">
    <property type="term" value="F:RNA helicase activity"/>
    <property type="evidence" value="ECO:0007669"/>
    <property type="project" value="UniProtKB-EC"/>
</dbReference>
<keyword evidence="5" id="KW-1185">Reference proteome</keyword>
<evidence type="ECO:0000313" key="4">
    <source>
        <dbReference type="EMBL" id="KAK6931128.1"/>
    </source>
</evidence>
<dbReference type="InterPro" id="IPR027417">
    <property type="entry name" value="P-loop_NTPase"/>
</dbReference>
<protein>
    <recommendedName>
        <fullName evidence="1">RNA helicase</fullName>
        <ecNumber evidence="1">3.6.4.13</ecNumber>
    </recommendedName>
</protein>
<comment type="caution">
    <text evidence="4">The sequence shown here is derived from an EMBL/GenBank/DDBJ whole genome shotgun (WGS) entry which is preliminary data.</text>
</comment>
<dbReference type="Proteomes" id="UP001370490">
    <property type="component" value="Unassembled WGS sequence"/>
</dbReference>
<name>A0AAN8ZET7_9MAGN</name>
<proteinExistence type="predicted"/>
<dbReference type="AlphaFoldDB" id="A0AAN8ZET7"/>
<evidence type="ECO:0000256" key="1">
    <source>
        <dbReference type="ARBA" id="ARBA00012552"/>
    </source>
</evidence>
<sequence>MEFFFGKVCLIPNLIRTLSLNRHDLLRTSQQYLRMLDSVVDIMFSSTRQRASQELSLVFFRNSNRQDDMEKRIKFRVWRKGLVLLSYIFRVYCHPRCRKVIKVFAAGLIFIQHVRYVIDSGYVKLHQYNPSTRIYSFDVIQINIVRANQHAGHVGRTCPAKCYWLYPSLVYNEEFLDATVLEKQRSSLPGCVLHLKSLDLPDIDILKFDFLDPPSSESLVAALKRLYLIDAINENGSIMSVGRRLAELPLEPLLSRTLLEVNKYGCYPKH</sequence>
<organism evidence="4 5">
    <name type="scientific">Dillenia turbinata</name>
    <dbReference type="NCBI Taxonomy" id="194707"/>
    <lineage>
        <taxon>Eukaryota</taxon>
        <taxon>Viridiplantae</taxon>
        <taxon>Streptophyta</taxon>
        <taxon>Embryophyta</taxon>
        <taxon>Tracheophyta</taxon>
        <taxon>Spermatophyta</taxon>
        <taxon>Magnoliopsida</taxon>
        <taxon>eudicotyledons</taxon>
        <taxon>Gunneridae</taxon>
        <taxon>Pentapetalae</taxon>
        <taxon>Dilleniales</taxon>
        <taxon>Dilleniaceae</taxon>
        <taxon>Dillenia</taxon>
    </lineage>
</organism>
<evidence type="ECO:0000313" key="5">
    <source>
        <dbReference type="Proteomes" id="UP001370490"/>
    </source>
</evidence>
<keyword evidence="4" id="KW-0378">Hydrolase</keyword>
<dbReference type="EMBL" id="JBAMMX010000011">
    <property type="protein sequence ID" value="KAK6931128.1"/>
    <property type="molecule type" value="Genomic_DNA"/>
</dbReference>
<dbReference type="Pfam" id="PF04408">
    <property type="entry name" value="WHD_HA2"/>
    <property type="match status" value="1"/>
</dbReference>
<dbReference type="Gene3D" id="3.40.50.300">
    <property type="entry name" value="P-loop containing nucleotide triphosphate hydrolases"/>
    <property type="match status" value="1"/>
</dbReference>
<comment type="catalytic activity">
    <reaction evidence="2">
        <text>ATP + H2O = ADP + phosphate + H(+)</text>
        <dbReference type="Rhea" id="RHEA:13065"/>
        <dbReference type="ChEBI" id="CHEBI:15377"/>
        <dbReference type="ChEBI" id="CHEBI:15378"/>
        <dbReference type="ChEBI" id="CHEBI:30616"/>
        <dbReference type="ChEBI" id="CHEBI:43474"/>
        <dbReference type="ChEBI" id="CHEBI:456216"/>
        <dbReference type="EC" id="3.6.4.13"/>
    </reaction>
</comment>
<dbReference type="Gene3D" id="1.20.120.1080">
    <property type="match status" value="1"/>
</dbReference>
<feature type="domain" description="Helicase associated" evidence="3">
    <location>
        <begin position="222"/>
        <end position="250"/>
    </location>
</feature>
<dbReference type="SUPFAM" id="SSF52540">
    <property type="entry name" value="P-loop containing nucleoside triphosphate hydrolases"/>
    <property type="match status" value="1"/>
</dbReference>
<accession>A0AAN8ZET7</accession>
<reference evidence="4 5" key="1">
    <citation type="submission" date="2023-12" db="EMBL/GenBank/DDBJ databases">
        <title>A high-quality genome assembly for Dillenia turbinata (Dilleniales).</title>
        <authorList>
            <person name="Chanderbali A."/>
        </authorList>
    </citation>
    <scope>NUCLEOTIDE SEQUENCE [LARGE SCALE GENOMIC DNA]</scope>
    <source>
        <strain evidence="4">LSX21</strain>
        <tissue evidence="4">Leaf</tissue>
    </source>
</reference>
<dbReference type="GO" id="GO:0003723">
    <property type="term" value="F:RNA binding"/>
    <property type="evidence" value="ECO:0007669"/>
    <property type="project" value="TreeGrafter"/>
</dbReference>